<dbReference type="Pfam" id="PF00135">
    <property type="entry name" value="COesterase"/>
    <property type="match status" value="1"/>
</dbReference>
<gene>
    <name evidence="5" type="ORF">PNOK_0544800</name>
</gene>
<evidence type="ECO:0000256" key="1">
    <source>
        <dbReference type="ARBA" id="ARBA00005964"/>
    </source>
</evidence>
<dbReference type="STRING" id="2282107.A0A286UGL3"/>
<dbReference type="InterPro" id="IPR019826">
    <property type="entry name" value="Carboxylesterase_B_AS"/>
</dbReference>
<dbReference type="EC" id="3.1.1.-" evidence="3"/>
<organism evidence="5 6">
    <name type="scientific">Pyrrhoderma noxium</name>
    <dbReference type="NCBI Taxonomy" id="2282107"/>
    <lineage>
        <taxon>Eukaryota</taxon>
        <taxon>Fungi</taxon>
        <taxon>Dikarya</taxon>
        <taxon>Basidiomycota</taxon>
        <taxon>Agaricomycotina</taxon>
        <taxon>Agaricomycetes</taxon>
        <taxon>Hymenochaetales</taxon>
        <taxon>Hymenochaetaceae</taxon>
        <taxon>Pyrrhoderma</taxon>
    </lineage>
</organism>
<dbReference type="PANTHER" id="PTHR11559">
    <property type="entry name" value="CARBOXYLESTERASE"/>
    <property type="match status" value="1"/>
</dbReference>
<dbReference type="GO" id="GO:0016787">
    <property type="term" value="F:hydrolase activity"/>
    <property type="evidence" value="ECO:0007669"/>
    <property type="project" value="UniProtKB-KW"/>
</dbReference>
<keyword evidence="2 3" id="KW-0378">Hydrolase</keyword>
<comment type="similarity">
    <text evidence="1 3">Belongs to the type-B carboxylesterase/lipase family.</text>
</comment>
<sequence length="555" mass="59937">MTLLLPFLLSALCFSSLISGTLASEAPTVTLDYGTFQGNVTGNLTYYLGMPYAQAPVGDLRFAAPQSPETLEGIQDATSYGPACPQSLTVLGNLSISGLFSNDTDTSEDCLSINVIKPSNIPDGTKLPVLFWMYGGAFQFGSSSENKGNTVVERSIALGEPVIHVSANYRLNAFGFLPGKEILDAGLANAGIRDQRFALEWVHNNIEKFGGDPSQVIIWGESAGSISVALQMTLNGGDSEGLFHGAIMESGSLFHTKLDMLEAQPFYDSIVNSTGCSNASDTLACLRTVSTKDILDAVDQLPGIFSYSAHSLTWSPRTDGELIKYDPVPTFDQGLYAHVPVIIGDCEDEGTLFSLVQRNITTNGEFLEYVKENYLPQISQEDLEAIGEAYPEDPSQGSPFDTGSSNAVTPQYKRLAAFTGDLIFQAPRRYFLQTVSKTQNAWAFLYKRGKSTPILGAYHGSDIPEFYGSSTSADFIGTDTIINFANTLSPVSPSNSISLLSSSGIKWDRWNSSADSPPLLTFSDPSPNVTITADTFRKDAIDLVNRVLVEIQEDC</sequence>
<feature type="chain" id="PRO_5013428900" description="Carboxylic ester hydrolase" evidence="3">
    <location>
        <begin position="24"/>
        <end position="555"/>
    </location>
</feature>
<proteinExistence type="inferred from homology"/>
<dbReference type="InParanoid" id="A0A286UGL3"/>
<dbReference type="EMBL" id="NBII01000005">
    <property type="protein sequence ID" value="PAV18605.1"/>
    <property type="molecule type" value="Genomic_DNA"/>
</dbReference>
<comment type="caution">
    <text evidence="5">The sequence shown here is derived from an EMBL/GenBank/DDBJ whole genome shotgun (WGS) entry which is preliminary data.</text>
</comment>
<dbReference type="Gene3D" id="3.40.50.1820">
    <property type="entry name" value="alpha/beta hydrolase"/>
    <property type="match status" value="1"/>
</dbReference>
<evidence type="ECO:0000313" key="6">
    <source>
        <dbReference type="Proteomes" id="UP000217199"/>
    </source>
</evidence>
<dbReference type="InterPro" id="IPR050309">
    <property type="entry name" value="Type-B_Carboxylest/Lipase"/>
</dbReference>
<evidence type="ECO:0000313" key="5">
    <source>
        <dbReference type="EMBL" id="PAV18605.1"/>
    </source>
</evidence>
<dbReference type="PROSITE" id="PS00122">
    <property type="entry name" value="CARBOXYLESTERASE_B_1"/>
    <property type="match status" value="1"/>
</dbReference>
<reference evidence="5 6" key="1">
    <citation type="journal article" date="2017" name="Mol. Ecol.">
        <title>Comparative and population genomic landscape of Phellinus noxius: A hypervariable fungus causing root rot in trees.</title>
        <authorList>
            <person name="Chung C.L."/>
            <person name="Lee T.J."/>
            <person name="Akiba M."/>
            <person name="Lee H.H."/>
            <person name="Kuo T.H."/>
            <person name="Liu D."/>
            <person name="Ke H.M."/>
            <person name="Yokoi T."/>
            <person name="Roa M.B."/>
            <person name="Lu M.J."/>
            <person name="Chang Y.Y."/>
            <person name="Ann P.J."/>
            <person name="Tsai J.N."/>
            <person name="Chen C.Y."/>
            <person name="Tzean S.S."/>
            <person name="Ota Y."/>
            <person name="Hattori T."/>
            <person name="Sahashi N."/>
            <person name="Liou R.F."/>
            <person name="Kikuchi T."/>
            <person name="Tsai I.J."/>
        </authorList>
    </citation>
    <scope>NUCLEOTIDE SEQUENCE [LARGE SCALE GENOMIC DNA]</scope>
    <source>
        <strain evidence="5 6">FFPRI411160</strain>
    </source>
</reference>
<evidence type="ECO:0000256" key="2">
    <source>
        <dbReference type="ARBA" id="ARBA00022801"/>
    </source>
</evidence>
<feature type="domain" description="Carboxylesterase type B" evidence="4">
    <location>
        <begin position="26"/>
        <end position="472"/>
    </location>
</feature>
<feature type="signal peptide" evidence="3">
    <location>
        <begin position="1"/>
        <end position="23"/>
    </location>
</feature>
<dbReference type="AlphaFoldDB" id="A0A286UGL3"/>
<dbReference type="InterPro" id="IPR002018">
    <property type="entry name" value="CarbesteraseB"/>
</dbReference>
<dbReference type="InterPro" id="IPR029058">
    <property type="entry name" value="AB_hydrolase_fold"/>
</dbReference>
<evidence type="ECO:0000256" key="3">
    <source>
        <dbReference type="RuleBase" id="RU361235"/>
    </source>
</evidence>
<dbReference type="SUPFAM" id="SSF53474">
    <property type="entry name" value="alpha/beta-Hydrolases"/>
    <property type="match status" value="1"/>
</dbReference>
<evidence type="ECO:0000259" key="4">
    <source>
        <dbReference type="Pfam" id="PF00135"/>
    </source>
</evidence>
<protein>
    <recommendedName>
        <fullName evidence="3">Carboxylic ester hydrolase</fullName>
        <ecNumber evidence="3">3.1.1.-</ecNumber>
    </recommendedName>
</protein>
<keyword evidence="3" id="KW-0732">Signal</keyword>
<name>A0A286UGL3_9AGAM</name>
<keyword evidence="6" id="KW-1185">Reference proteome</keyword>
<dbReference type="OrthoDB" id="408631at2759"/>
<dbReference type="Proteomes" id="UP000217199">
    <property type="component" value="Unassembled WGS sequence"/>
</dbReference>
<accession>A0A286UGL3</accession>